<feature type="compositionally biased region" description="Acidic residues" evidence="2">
    <location>
        <begin position="67"/>
        <end position="115"/>
    </location>
</feature>
<dbReference type="Gene3D" id="3.30.450.380">
    <property type="match status" value="2"/>
</dbReference>
<dbReference type="CDD" id="cd01130">
    <property type="entry name" value="VirB11-like_ATPase"/>
    <property type="match status" value="1"/>
</dbReference>
<dbReference type="InterPro" id="IPR050921">
    <property type="entry name" value="T4SS_GSP_E_ATPase"/>
</dbReference>
<dbReference type="Pfam" id="PF00437">
    <property type="entry name" value="T2SSE"/>
    <property type="match status" value="1"/>
</dbReference>
<reference evidence="5 6" key="1">
    <citation type="journal article" date="2019" name="Int. J. Syst. Evol. Microbiol.">
        <title>The Global Catalogue of Microorganisms (GCM) 10K type strain sequencing project: providing services to taxonomists for standard genome sequencing and annotation.</title>
        <authorList>
            <consortium name="The Broad Institute Genomics Platform"/>
            <consortium name="The Broad Institute Genome Sequencing Center for Infectious Disease"/>
            <person name="Wu L."/>
            <person name="Ma J."/>
        </authorList>
    </citation>
    <scope>NUCLEOTIDE SEQUENCE [LARGE SCALE GENOMIC DNA]</scope>
    <source>
        <strain evidence="5 6">XZYJ18</strain>
    </source>
</reference>
<dbReference type="InterPro" id="IPR001482">
    <property type="entry name" value="T2SS/T4SS_dom"/>
</dbReference>
<proteinExistence type="inferred from homology"/>
<dbReference type="Proteomes" id="UP001595945">
    <property type="component" value="Unassembled WGS sequence"/>
</dbReference>
<keyword evidence="6" id="KW-1185">Reference proteome</keyword>
<dbReference type="PANTHER" id="PTHR30486:SF6">
    <property type="entry name" value="TYPE IV PILUS RETRACTATION ATPASE PILT"/>
    <property type="match status" value="1"/>
</dbReference>
<feature type="compositionally biased region" description="Acidic residues" evidence="2">
    <location>
        <begin position="1250"/>
        <end position="1264"/>
    </location>
</feature>
<dbReference type="EMBL" id="JBHSHT010000001">
    <property type="protein sequence ID" value="MFC4823346.1"/>
    <property type="molecule type" value="Genomic_DNA"/>
</dbReference>
<name>A0ABD5PXX1_9EURY</name>
<feature type="region of interest" description="Disordered" evidence="2">
    <location>
        <begin position="586"/>
        <end position="712"/>
    </location>
</feature>
<evidence type="ECO:0000256" key="1">
    <source>
        <dbReference type="ARBA" id="ARBA00006611"/>
    </source>
</evidence>
<dbReference type="InterPro" id="IPR056570">
    <property type="entry name" value="PilB3-like_N"/>
</dbReference>
<evidence type="ECO:0000259" key="4">
    <source>
        <dbReference type="Pfam" id="PF23990"/>
    </source>
</evidence>
<dbReference type="GeneID" id="91975717"/>
<dbReference type="Gene3D" id="3.40.50.300">
    <property type="entry name" value="P-loop containing nucleotide triphosphate hydrolases"/>
    <property type="match status" value="1"/>
</dbReference>
<evidence type="ECO:0000313" key="6">
    <source>
        <dbReference type="Proteomes" id="UP001595945"/>
    </source>
</evidence>
<feature type="compositionally biased region" description="Acidic residues" evidence="2">
    <location>
        <begin position="694"/>
        <end position="708"/>
    </location>
</feature>
<feature type="domain" description="PilB3-like N-terminal" evidence="4">
    <location>
        <begin position="432"/>
        <end position="489"/>
    </location>
</feature>
<feature type="compositionally biased region" description="Acidic residues" evidence="2">
    <location>
        <begin position="656"/>
        <end position="668"/>
    </location>
</feature>
<feature type="compositionally biased region" description="Acidic residues" evidence="2">
    <location>
        <begin position="125"/>
        <end position="189"/>
    </location>
</feature>
<dbReference type="InterPro" id="IPR027417">
    <property type="entry name" value="P-loop_NTPase"/>
</dbReference>
<sequence length="1372" mass="152475">MSDERDAGDAPDEERSQAVEDSSGGHDADAPTPDESSARRTDDDSGPAEAGESDSRNPDTGATDSDVTADEDQTVTEDGIGDDAESGSDVESGTEADVEETADPDEDTDPVDDAGNESADSIGTESEDVPESESVDDPESETVDDTEGELGNDVESEADDGVESESGVDADSSEDGDGPDALDISDEELASAGVTVGEYDWEAFKEEFFYENGSPPTNWRGKPRPFDAAEYLGHEADETGARVEDAAGTAAGLSAYFEDFLDPEETPVALGEYLWEHFRYEYYYDEAEDGMALPRDESGEVVPFDRGEWLGHDDFPASVFEGGLAVTDLSASFEEWLDPATTPVTKGEYYWEHFKYEYYYEDTDVTAPERPRDDEGDIDRFEKEEWLGFPEEDLEELLAEGAHDARKLLKIEDERTLDVPEELDEDAFFSTVEGHTTLVNRYDLEKEVALPKKQHFREVDRYWVNKPYSFVVIFHSEKENETKYYMVEPYCTPIEDDLQEFLTQKLRSSIKYSSDDVVVDAEEEERGDVIEREALQLLARYDLYAENDGERARQLRELLDRYDETRDAVSAYVDRIRTETDAAFEPIRDALERRQDDDTDSTAETADGDSDEDLGDADADDPEADDDATDDAEPSPDADATTDEVAADGGAVSDGPDAEAETAAETTEEPASPDSKAASGDGDEETDLPTSPDDAGESDLPETAESDDEPRIRLDEYLDLDFEAEGTLREQVRTAVETKIEDLEPDDSGGLDGISVRPEPVLIEEDDETLSEYQAEKLLYFLRRDFVGYERIDGIKHDINVEDISVDGYNSPVFVYHTDHEQVISNVYHGEDELDDFVVKMAQRSGKGISKRQPQVDATLPDGSRAQLTLGREVSDHGTNYTIRQFKDVPFTPVDLVNWNTFSLEEMAFMWLAIENHKSLIFAGGTASGKTTSLNAVSLFIPSNSKIVSIEDTREVELPQRNWIASVTRPSFSDDDKGDVDEFDLLEAALRQRPDYIVMGEIRGEEGRTLFQVMSTGHTTYTTFHADTVGEVLKRFTTEPINVSKTLFTALDLVSIQTQTRVQGSKVRRNKSLTEINEYNAENDEINVQDIFQWRAEDDEFMRLSGSNTMEDIMFDRGWDHDRLEREILKRRVILAYLIKNGLNEYTQVAATVQAFINDPDTILTLVANEQLEESLEDLREMESVQIDVDPKKEEMVPRPDPGEETYELAKGILAEAEDRLLDDYRGADADVEGLAVALAESAEPTDAPAEVEVDPDAESDPETDNPFGDILGGDSDGRGPFQDTESVGPEDSVRNVNDAGELGSFPEVYDEDESAEDGSFGDFEAAFDADEQSSSSRQPAADDADEQRSPSNQSKTDDADSRDSDDEEDER</sequence>
<accession>A0ABD5PXX1</accession>
<feature type="compositionally biased region" description="Basic and acidic residues" evidence="2">
    <location>
        <begin position="1"/>
        <end position="29"/>
    </location>
</feature>
<dbReference type="PANTHER" id="PTHR30486">
    <property type="entry name" value="TWITCHING MOTILITY PROTEIN PILT"/>
    <property type="match status" value="1"/>
</dbReference>
<comment type="caution">
    <text evidence="5">The sequence shown here is derived from an EMBL/GenBank/DDBJ whole genome shotgun (WGS) entry which is preliminary data.</text>
</comment>
<evidence type="ECO:0000259" key="3">
    <source>
        <dbReference type="Pfam" id="PF00437"/>
    </source>
</evidence>
<feature type="domain" description="Bacterial type II secretion system protein E" evidence="3">
    <location>
        <begin position="849"/>
        <end position="1069"/>
    </location>
</feature>
<protein>
    <submittedName>
        <fullName evidence="5">ATPase, T2SS/T4P/T4SS family</fullName>
    </submittedName>
</protein>
<gene>
    <name evidence="5" type="ORF">ACFO9K_03620</name>
</gene>
<evidence type="ECO:0000256" key="2">
    <source>
        <dbReference type="SAM" id="MobiDB-lite"/>
    </source>
</evidence>
<feature type="compositionally biased region" description="Basic and acidic residues" evidence="2">
    <location>
        <begin position="586"/>
        <end position="596"/>
    </location>
</feature>
<evidence type="ECO:0000313" key="5">
    <source>
        <dbReference type="EMBL" id="MFC4823346.1"/>
    </source>
</evidence>
<feature type="region of interest" description="Disordered" evidence="2">
    <location>
        <begin position="1241"/>
        <end position="1372"/>
    </location>
</feature>
<feature type="region of interest" description="Disordered" evidence="2">
    <location>
        <begin position="1"/>
        <end position="189"/>
    </location>
</feature>
<dbReference type="SUPFAM" id="SSF52540">
    <property type="entry name" value="P-loop containing nucleoside triphosphate hydrolases"/>
    <property type="match status" value="1"/>
</dbReference>
<dbReference type="Pfam" id="PF23990">
    <property type="entry name" value="PilB3_N"/>
    <property type="match status" value="1"/>
</dbReference>
<comment type="similarity">
    <text evidence="1">Belongs to the GSP E family.</text>
</comment>
<feature type="compositionally biased region" description="Acidic residues" evidence="2">
    <location>
        <begin position="597"/>
        <end position="646"/>
    </location>
</feature>
<organism evidence="5 6">
    <name type="scientific">Halorussus aquaticus</name>
    <dbReference type="NCBI Taxonomy" id="2953748"/>
    <lineage>
        <taxon>Archaea</taxon>
        <taxon>Methanobacteriati</taxon>
        <taxon>Methanobacteriota</taxon>
        <taxon>Stenosarchaea group</taxon>
        <taxon>Halobacteria</taxon>
        <taxon>Halobacteriales</taxon>
        <taxon>Haladaptataceae</taxon>
        <taxon>Halorussus</taxon>
    </lineage>
</organism>
<dbReference type="RefSeq" id="WP_368410438.1">
    <property type="nucleotide sequence ID" value="NZ_CP100400.1"/>
</dbReference>